<organism evidence="1 2">
    <name type="scientific">Vaccinium darrowii</name>
    <dbReference type="NCBI Taxonomy" id="229202"/>
    <lineage>
        <taxon>Eukaryota</taxon>
        <taxon>Viridiplantae</taxon>
        <taxon>Streptophyta</taxon>
        <taxon>Embryophyta</taxon>
        <taxon>Tracheophyta</taxon>
        <taxon>Spermatophyta</taxon>
        <taxon>Magnoliopsida</taxon>
        <taxon>eudicotyledons</taxon>
        <taxon>Gunneridae</taxon>
        <taxon>Pentapetalae</taxon>
        <taxon>asterids</taxon>
        <taxon>Ericales</taxon>
        <taxon>Ericaceae</taxon>
        <taxon>Vaccinioideae</taxon>
        <taxon>Vaccinieae</taxon>
        <taxon>Vaccinium</taxon>
    </lineage>
</organism>
<comment type="caution">
    <text evidence="1">The sequence shown here is derived from an EMBL/GenBank/DDBJ whole genome shotgun (WGS) entry which is preliminary data.</text>
</comment>
<dbReference type="EMBL" id="CM037152">
    <property type="protein sequence ID" value="KAH7833610.1"/>
    <property type="molecule type" value="Genomic_DNA"/>
</dbReference>
<accession>A0ACB7WZC2</accession>
<evidence type="ECO:0000313" key="2">
    <source>
        <dbReference type="Proteomes" id="UP000828048"/>
    </source>
</evidence>
<dbReference type="Proteomes" id="UP000828048">
    <property type="component" value="Chromosome 2"/>
</dbReference>
<name>A0ACB7WZC2_9ERIC</name>
<protein>
    <submittedName>
        <fullName evidence="1">Uncharacterized protein</fullName>
    </submittedName>
</protein>
<keyword evidence="2" id="KW-1185">Reference proteome</keyword>
<evidence type="ECO:0000313" key="1">
    <source>
        <dbReference type="EMBL" id="KAH7833610.1"/>
    </source>
</evidence>
<reference evidence="1 2" key="1">
    <citation type="journal article" date="2021" name="Hortic Res">
        <title>High-quality reference genome and annotation aids understanding of berry development for evergreen blueberry (Vaccinium darrowii).</title>
        <authorList>
            <person name="Yu J."/>
            <person name="Hulse-Kemp A.M."/>
            <person name="Babiker E."/>
            <person name="Staton M."/>
        </authorList>
    </citation>
    <scope>NUCLEOTIDE SEQUENCE [LARGE SCALE GENOMIC DNA]</scope>
    <source>
        <strain evidence="2">cv. NJ 8807/NJ 8810</strain>
        <tissue evidence="1">Young leaf</tissue>
    </source>
</reference>
<proteinExistence type="predicted"/>
<gene>
    <name evidence="1" type="ORF">Vadar_008058</name>
</gene>
<sequence>MSGQMGVWWFCVLFVGCLVSDANGYPKEDMVERLPGQPKVGFKQYSGYVDVDLKNGRSLFYYFVEAEKDPDHMPLTLWLNGGPGCSSVGGGAFTELGPFYPTGDGRGLRRNSMSWNKASNLLFVESPAGVGWSYSNTTSDYNANDDSTAKDMHIFLFKWFKKFPSFKSRDLFLTGESYAGKKVMLKLLNLVMYFLDENSLEIFLFEAIVVFCRGHYVPQLAIAILDHNAHSTGFKFNLKGIAIGNPLLKFDRDAQATYEYLWSHGIISDEIGLAIFKHCDFEDYTTANEHNVTHLCNEAIDEANCVLRDYVNNYDVILDVCYPSIAEQELRLRKMITKISVGVDVCMIYERNFYFNIPEVQKALHANRTHLPYVWSMCSECVFFRTNISNDLASEFR</sequence>